<dbReference type="Gene3D" id="1.25.40.20">
    <property type="entry name" value="Ankyrin repeat-containing domain"/>
    <property type="match status" value="1"/>
</dbReference>
<protein>
    <submittedName>
        <fullName evidence="1">Uncharacterized protein</fullName>
    </submittedName>
</protein>
<dbReference type="EMBL" id="JH159166">
    <property type="protein sequence ID" value="EGZ05524.1"/>
    <property type="molecule type" value="Genomic_DNA"/>
</dbReference>
<keyword evidence="2" id="KW-1185">Reference proteome</keyword>
<dbReference type="RefSeq" id="XP_009539055.1">
    <property type="nucleotide sequence ID" value="XM_009540760.1"/>
</dbReference>
<dbReference type="KEGG" id="psoj:PHYSODRAFT_533743"/>
<sequence length="296" mass="32697">PMLTAVELVLRQHPSFRSQTSVGSKVSTFVGPSPTLSLHQACAMGSLKLLDLLWEASCTSMDTRSVGWSLSNFLRSEPHYYHWEFIVSLLVAANRGNLEVVQWLFDHFSGCEAPADAFEEAAVNDHLPVVKFLLANSDNCRDENVVHWSDYVVTEAATKGHLELVRWLYDNVAHKISQDCTDRVIEQALRFGSIELAEEMTPPGQNILEYATEHAAPQVVEMMLDGGFLETNGRLAAETTSRIADKGHFALLERLLTLCSSPTEYMDRWCFAFGNALSKACELGELPAASAGASSE</sequence>
<organism evidence="1 2">
    <name type="scientific">Phytophthora sojae (strain P6497)</name>
    <name type="common">Soybean stem and root rot agent</name>
    <name type="synonym">Phytophthora megasperma f. sp. glycines</name>
    <dbReference type="NCBI Taxonomy" id="1094619"/>
    <lineage>
        <taxon>Eukaryota</taxon>
        <taxon>Sar</taxon>
        <taxon>Stramenopiles</taxon>
        <taxon>Oomycota</taxon>
        <taxon>Peronosporomycetes</taxon>
        <taxon>Peronosporales</taxon>
        <taxon>Peronosporaceae</taxon>
        <taxon>Phytophthora</taxon>
    </lineage>
</organism>
<reference evidence="1 2" key="1">
    <citation type="journal article" date="2006" name="Science">
        <title>Phytophthora genome sequences uncover evolutionary origins and mechanisms of pathogenesis.</title>
        <authorList>
            <person name="Tyler B.M."/>
            <person name="Tripathy S."/>
            <person name="Zhang X."/>
            <person name="Dehal P."/>
            <person name="Jiang R.H."/>
            <person name="Aerts A."/>
            <person name="Arredondo F.D."/>
            <person name="Baxter L."/>
            <person name="Bensasson D."/>
            <person name="Beynon J.L."/>
            <person name="Chapman J."/>
            <person name="Damasceno C.M."/>
            <person name="Dorrance A.E."/>
            <person name="Dou D."/>
            <person name="Dickerman A.W."/>
            <person name="Dubchak I.L."/>
            <person name="Garbelotto M."/>
            <person name="Gijzen M."/>
            <person name="Gordon S.G."/>
            <person name="Govers F."/>
            <person name="Grunwald N.J."/>
            <person name="Huang W."/>
            <person name="Ivors K.L."/>
            <person name="Jones R.W."/>
            <person name="Kamoun S."/>
            <person name="Krampis K."/>
            <person name="Lamour K.H."/>
            <person name="Lee M.K."/>
            <person name="McDonald W.H."/>
            <person name="Medina M."/>
            <person name="Meijer H.J."/>
            <person name="Nordberg E.K."/>
            <person name="Maclean D.J."/>
            <person name="Ospina-Giraldo M.D."/>
            <person name="Morris P.F."/>
            <person name="Phuntumart V."/>
            <person name="Putnam N.H."/>
            <person name="Rash S."/>
            <person name="Rose J.K."/>
            <person name="Sakihama Y."/>
            <person name="Salamov A.A."/>
            <person name="Savidor A."/>
            <person name="Scheuring C.F."/>
            <person name="Smith B.M."/>
            <person name="Sobral B.W."/>
            <person name="Terry A."/>
            <person name="Torto-Alalibo T.A."/>
            <person name="Win J."/>
            <person name="Xu Z."/>
            <person name="Zhang H."/>
            <person name="Grigoriev I.V."/>
            <person name="Rokhsar D.S."/>
            <person name="Boore J.L."/>
        </authorList>
    </citation>
    <scope>NUCLEOTIDE SEQUENCE [LARGE SCALE GENOMIC DNA]</scope>
    <source>
        <strain evidence="1 2">P6497</strain>
    </source>
</reference>
<dbReference type="AlphaFoldDB" id="G5AG12"/>
<dbReference type="SUPFAM" id="SSF48403">
    <property type="entry name" value="Ankyrin repeat"/>
    <property type="match status" value="1"/>
</dbReference>
<evidence type="ECO:0000313" key="2">
    <source>
        <dbReference type="Proteomes" id="UP000002640"/>
    </source>
</evidence>
<dbReference type="SMR" id="G5AG12"/>
<dbReference type="STRING" id="1094619.G5AG12"/>
<feature type="non-terminal residue" evidence="1">
    <location>
        <position position="1"/>
    </location>
</feature>
<name>G5AG12_PHYSP</name>
<dbReference type="InterPro" id="IPR036770">
    <property type="entry name" value="Ankyrin_rpt-contain_sf"/>
</dbReference>
<dbReference type="PANTHER" id="PTHR46586">
    <property type="entry name" value="ANKYRIN REPEAT-CONTAINING PROTEIN"/>
    <property type="match status" value="1"/>
</dbReference>
<gene>
    <name evidence="1" type="ORF">PHYSODRAFT_533743</name>
</gene>
<proteinExistence type="predicted"/>
<dbReference type="InParanoid" id="G5AG12"/>
<evidence type="ECO:0000313" key="1">
    <source>
        <dbReference type="EMBL" id="EGZ05524.1"/>
    </source>
</evidence>
<dbReference type="PANTHER" id="PTHR46586:SF3">
    <property type="entry name" value="ANKYRIN REPEAT-CONTAINING PROTEIN"/>
    <property type="match status" value="1"/>
</dbReference>
<dbReference type="InterPro" id="IPR052050">
    <property type="entry name" value="SecEffector_AnkRepeat"/>
</dbReference>
<dbReference type="GeneID" id="20661899"/>
<accession>G5AG12</accession>
<dbReference type="Proteomes" id="UP000002640">
    <property type="component" value="Unassembled WGS sequence"/>
</dbReference>